<evidence type="ECO:0000256" key="1">
    <source>
        <dbReference type="SAM" id="MobiDB-lite"/>
    </source>
</evidence>
<sequence>MYSGVGTPASGTSASRLRCSQWGGGAPSGDLHDDTAGKLDRSVCEPVSIPSWPPSQGRCMDPVIEPFVNETVTDTVTATATKSLKDGQVFHRFPGSDGAWDAKNSPAGCVKAAHESCSYDAFPDRVHRRYFPCERRASICIGPIHSGALLPVRFEQYCNGSKKSRWGTKSDKATALVICLTRVNGGQPQRRYLQDSRIAGGDAISDLLHQVGLKFATQVAVCLEHRQLQSSQKPPPRLLVIGERDSGQHLVRLSSPNVGGV</sequence>
<dbReference type="Proteomes" id="UP001244207">
    <property type="component" value="Unassembled WGS sequence"/>
</dbReference>
<protein>
    <submittedName>
        <fullName evidence="2">Uncharacterized protein</fullName>
    </submittedName>
</protein>
<comment type="caution">
    <text evidence="2">The sequence shown here is derived from an EMBL/GenBank/DDBJ whole genome shotgun (WGS) entry which is preliminary data.</text>
</comment>
<feature type="region of interest" description="Disordered" evidence="1">
    <location>
        <begin position="1"/>
        <end position="37"/>
    </location>
</feature>
<gene>
    <name evidence="2" type="ORF">BDZ83DRAFT_653094</name>
</gene>
<keyword evidence="3" id="KW-1185">Reference proteome</keyword>
<organism evidence="2 3">
    <name type="scientific">Glomerella acutata</name>
    <name type="common">Colletotrichum acutatum</name>
    <dbReference type="NCBI Taxonomy" id="27357"/>
    <lineage>
        <taxon>Eukaryota</taxon>
        <taxon>Fungi</taxon>
        <taxon>Dikarya</taxon>
        <taxon>Ascomycota</taxon>
        <taxon>Pezizomycotina</taxon>
        <taxon>Sordariomycetes</taxon>
        <taxon>Hypocreomycetidae</taxon>
        <taxon>Glomerellales</taxon>
        <taxon>Glomerellaceae</taxon>
        <taxon>Colletotrichum</taxon>
        <taxon>Colletotrichum acutatum species complex</taxon>
    </lineage>
</organism>
<dbReference type="AlphaFoldDB" id="A0AAD8UKY9"/>
<dbReference type="GeneID" id="85394487"/>
<evidence type="ECO:0000313" key="2">
    <source>
        <dbReference type="EMBL" id="KAK1723443.1"/>
    </source>
</evidence>
<accession>A0AAD8UKY9</accession>
<reference evidence="2" key="1">
    <citation type="submission" date="2021-12" db="EMBL/GenBank/DDBJ databases">
        <title>Comparative genomics, transcriptomics and evolutionary studies reveal genomic signatures of adaptation to plant cell wall in hemibiotrophic fungi.</title>
        <authorList>
            <consortium name="DOE Joint Genome Institute"/>
            <person name="Baroncelli R."/>
            <person name="Diaz J.F."/>
            <person name="Benocci T."/>
            <person name="Peng M."/>
            <person name="Battaglia E."/>
            <person name="Haridas S."/>
            <person name="Andreopoulos W."/>
            <person name="Labutti K."/>
            <person name="Pangilinan J."/>
            <person name="Floch G.L."/>
            <person name="Makela M.R."/>
            <person name="Henrissat B."/>
            <person name="Grigoriev I.V."/>
            <person name="Crouch J.A."/>
            <person name="De Vries R.P."/>
            <person name="Sukno S.A."/>
            <person name="Thon M.R."/>
        </authorList>
    </citation>
    <scope>NUCLEOTIDE SEQUENCE</scope>
    <source>
        <strain evidence="2">CBS 112980</strain>
    </source>
</reference>
<dbReference type="RefSeq" id="XP_060363498.1">
    <property type="nucleotide sequence ID" value="XM_060510588.1"/>
</dbReference>
<evidence type="ECO:0000313" key="3">
    <source>
        <dbReference type="Proteomes" id="UP001244207"/>
    </source>
</evidence>
<dbReference type="EMBL" id="JAHMHS010000065">
    <property type="protein sequence ID" value="KAK1723443.1"/>
    <property type="molecule type" value="Genomic_DNA"/>
</dbReference>
<proteinExistence type="predicted"/>
<name>A0AAD8UKY9_GLOAC</name>